<dbReference type="Proteomes" id="UP000722989">
    <property type="component" value="Unassembled WGS sequence"/>
</dbReference>
<feature type="transmembrane region" description="Helical" evidence="2">
    <location>
        <begin position="114"/>
        <end position="135"/>
    </location>
</feature>
<accession>A0ABX0Y2I3</accession>
<sequence length="205" mass="21331">MLLPTREELVASATRVFLRPLATPLPLGFLALMLSTTTFAVVELGWVPAAQNKVAALVAVVLTAPLQLLSAVLGFLARDPVAGTGVAVLSGTWAVIGVTTLLSPPGAHSPGLGVLLVCAGVALLVPARWGCCWPLSRCMRRSRSSWRGSAVGRSCRWAVPPPRSGRSAARGTSRSPNSPPNRGFGPGCDRSSPVGRLSVRLRVPA</sequence>
<reference evidence="3 4" key="1">
    <citation type="submission" date="2020-03" db="EMBL/GenBank/DDBJ databases">
        <title>WGS of the type strain of Planosporangium spp.</title>
        <authorList>
            <person name="Thawai C."/>
        </authorList>
    </citation>
    <scope>NUCLEOTIDE SEQUENCE [LARGE SCALE GENOMIC DNA]</scope>
    <source>
        <strain evidence="3 4">TBRC 5610</strain>
    </source>
</reference>
<name>A0ABX0Y2I3_9ACTN</name>
<keyword evidence="2" id="KW-1133">Transmembrane helix</keyword>
<evidence type="ECO:0000256" key="1">
    <source>
        <dbReference type="SAM" id="MobiDB-lite"/>
    </source>
</evidence>
<feature type="compositionally biased region" description="Low complexity" evidence="1">
    <location>
        <begin position="164"/>
        <end position="175"/>
    </location>
</feature>
<dbReference type="EMBL" id="JAATVY010000017">
    <property type="protein sequence ID" value="NJC72296.1"/>
    <property type="molecule type" value="Genomic_DNA"/>
</dbReference>
<keyword evidence="4" id="KW-1185">Reference proteome</keyword>
<feature type="transmembrane region" description="Helical" evidence="2">
    <location>
        <begin position="84"/>
        <end position="102"/>
    </location>
</feature>
<evidence type="ECO:0000313" key="4">
    <source>
        <dbReference type="Proteomes" id="UP000722989"/>
    </source>
</evidence>
<keyword evidence="2" id="KW-0472">Membrane</keyword>
<comment type="caution">
    <text evidence="3">The sequence shown here is derived from an EMBL/GenBank/DDBJ whole genome shotgun (WGS) entry which is preliminary data.</text>
</comment>
<dbReference type="RefSeq" id="WP_167927205.1">
    <property type="nucleotide sequence ID" value="NZ_JAATVY010000017.1"/>
</dbReference>
<feature type="transmembrane region" description="Helical" evidence="2">
    <location>
        <begin position="54"/>
        <end position="77"/>
    </location>
</feature>
<keyword evidence="2" id="KW-0812">Transmembrane</keyword>
<feature type="transmembrane region" description="Helical" evidence="2">
    <location>
        <begin position="21"/>
        <end position="42"/>
    </location>
</feature>
<organism evidence="3 4">
    <name type="scientific">Planosporangium thailandense</name>
    <dbReference type="NCBI Taxonomy" id="765197"/>
    <lineage>
        <taxon>Bacteria</taxon>
        <taxon>Bacillati</taxon>
        <taxon>Actinomycetota</taxon>
        <taxon>Actinomycetes</taxon>
        <taxon>Micromonosporales</taxon>
        <taxon>Micromonosporaceae</taxon>
        <taxon>Planosporangium</taxon>
    </lineage>
</organism>
<proteinExistence type="predicted"/>
<gene>
    <name evidence="3" type="ORF">HC031_21630</name>
</gene>
<evidence type="ECO:0000256" key="2">
    <source>
        <dbReference type="SAM" id="Phobius"/>
    </source>
</evidence>
<protein>
    <submittedName>
        <fullName evidence="3">Uncharacterized protein</fullName>
    </submittedName>
</protein>
<feature type="region of interest" description="Disordered" evidence="1">
    <location>
        <begin position="160"/>
        <end position="194"/>
    </location>
</feature>
<evidence type="ECO:0000313" key="3">
    <source>
        <dbReference type="EMBL" id="NJC72296.1"/>
    </source>
</evidence>